<protein>
    <submittedName>
        <fullName evidence="4">GNAT family N-acetyltransferase</fullName>
    </submittedName>
</protein>
<dbReference type="Pfam" id="PF13336">
    <property type="entry name" value="AcetylCoA_hyd_C"/>
    <property type="match status" value="1"/>
</dbReference>
<dbReference type="EMBL" id="JABDJR010000428">
    <property type="protein sequence ID" value="NNF07206.1"/>
    <property type="molecule type" value="Genomic_DNA"/>
</dbReference>
<dbReference type="Gene3D" id="3.40.1080.10">
    <property type="entry name" value="Glutaconate Coenzyme A-transferase"/>
    <property type="match status" value="1"/>
</dbReference>
<evidence type="ECO:0000259" key="3">
    <source>
        <dbReference type="PROSITE" id="PS51186"/>
    </source>
</evidence>
<evidence type="ECO:0000256" key="1">
    <source>
        <dbReference type="ARBA" id="ARBA00009632"/>
    </source>
</evidence>
<name>A0A7Y2H2N6_UNCEI</name>
<dbReference type="CDD" id="cd04301">
    <property type="entry name" value="NAT_SF"/>
    <property type="match status" value="1"/>
</dbReference>
<proteinExistence type="inferred from homology"/>
<dbReference type="InterPro" id="IPR003702">
    <property type="entry name" value="ActCoA_hydro_N"/>
</dbReference>
<dbReference type="GO" id="GO:0006083">
    <property type="term" value="P:acetate metabolic process"/>
    <property type="evidence" value="ECO:0007669"/>
    <property type="project" value="InterPro"/>
</dbReference>
<dbReference type="GO" id="GO:0008775">
    <property type="term" value="F:acetate CoA-transferase activity"/>
    <property type="evidence" value="ECO:0007669"/>
    <property type="project" value="InterPro"/>
</dbReference>
<accession>A0A7Y2H2N6</accession>
<evidence type="ECO:0000313" key="4">
    <source>
        <dbReference type="EMBL" id="NNF07206.1"/>
    </source>
</evidence>
<dbReference type="Gene3D" id="3.30.750.70">
    <property type="entry name" value="4-hydroxybutyrate coenzyme like domains"/>
    <property type="match status" value="1"/>
</dbReference>
<feature type="domain" description="N-acetyltransferase" evidence="3">
    <location>
        <begin position="460"/>
        <end position="618"/>
    </location>
</feature>
<organism evidence="4 5">
    <name type="scientific">Eiseniibacteriota bacterium</name>
    <dbReference type="NCBI Taxonomy" id="2212470"/>
    <lineage>
        <taxon>Bacteria</taxon>
        <taxon>Candidatus Eiseniibacteriota</taxon>
    </lineage>
</organism>
<sequence>MTANWQEQYESKRATLEEAIQLIPKGKHIFIGSGATEPVGLVEELVAQEARFADNVIVHLLTLGPAPYVDAKYQDRFRHAAFFIGANVREAVRDGRADYVPVFLSQIPDLIRSRRLPVDVALIQVAPPDPFGFVNLGVSVDVVLAAIQSASLVIAEINPNMPVTYGSGFVPMDRIDKWIYRPVPIPTVERKPPDDVATEIGRNVASLVEDRATIQLGIGQIPDAVTAALRDKKDLGIWTEMVPDGAVDLVKNGNITGRYKTIEPRKVSASFTFGTQETYDFVNKNPLFVFHPSDFINNPATVARQHKMTAINGALQIDLTGQVCADSIGTKFYSGIGGQVDFVRGASMCPGGKSITAIRSTANQGKISRIVATLEEGAGVVTSRGDVQYVVTEYGIADLRGKSIRDRAMALISIAHPDYRPELLNASKNRHYVFADQIAPRASAPQTYEKRVAIEPDSEVLLRSIRITDEQKMSDLFYSLSESTVYKRWMVAMPRMPHKKILPYLKAEDPRNVAIVIETHPTNSESELIGVGRYHVSPGSGSAEVALVIRDDHQGKGLGTALLQHLIDIAKENGIPGFTAEVLPSNSAMMHVFHKADLKIQSSLSEGSYHLEMPLQQNGQT</sequence>
<dbReference type="Gene3D" id="3.40.1080.20">
    <property type="entry name" value="Acetyl-CoA hydrolase/transferase C-terminal domain"/>
    <property type="match status" value="1"/>
</dbReference>
<dbReference type="SUPFAM" id="SSF55729">
    <property type="entry name" value="Acyl-CoA N-acyltransferases (Nat)"/>
    <property type="match status" value="1"/>
</dbReference>
<reference evidence="4 5" key="1">
    <citation type="submission" date="2020-03" db="EMBL/GenBank/DDBJ databases">
        <title>Metabolic flexibility allows generalist bacteria to become dominant in a frequently disturbed ecosystem.</title>
        <authorList>
            <person name="Chen Y.-J."/>
            <person name="Leung P.M."/>
            <person name="Bay S.K."/>
            <person name="Hugenholtz P."/>
            <person name="Kessler A.J."/>
            <person name="Shelley G."/>
            <person name="Waite D.W."/>
            <person name="Cook P.L."/>
            <person name="Greening C."/>
        </authorList>
    </citation>
    <scope>NUCLEOTIDE SEQUENCE [LARGE SCALE GENOMIC DNA]</scope>
    <source>
        <strain evidence="4">SS_bin_28</strain>
    </source>
</reference>
<dbReference type="Gene3D" id="3.40.630.30">
    <property type="match status" value="1"/>
</dbReference>
<evidence type="ECO:0000313" key="5">
    <source>
        <dbReference type="Proteomes" id="UP000547674"/>
    </source>
</evidence>
<comment type="caution">
    <text evidence="4">The sequence shown here is derived from an EMBL/GenBank/DDBJ whole genome shotgun (WGS) entry which is preliminary data.</text>
</comment>
<dbReference type="InterPro" id="IPR038460">
    <property type="entry name" value="AcetylCoA_hyd_C_sf"/>
</dbReference>
<comment type="similarity">
    <text evidence="1">Belongs to the acetyl-CoA hydrolase/transferase family.</text>
</comment>
<dbReference type="InterPro" id="IPR037171">
    <property type="entry name" value="NagB/RpiA_transferase-like"/>
</dbReference>
<dbReference type="PANTHER" id="PTHR21432">
    <property type="entry name" value="ACETYL-COA HYDROLASE-RELATED"/>
    <property type="match status" value="1"/>
</dbReference>
<dbReference type="InterPro" id="IPR046433">
    <property type="entry name" value="ActCoA_hydro"/>
</dbReference>
<dbReference type="InterPro" id="IPR026888">
    <property type="entry name" value="AcetylCoA_hyd_C"/>
</dbReference>
<dbReference type="GO" id="GO:0016747">
    <property type="term" value="F:acyltransferase activity, transferring groups other than amino-acyl groups"/>
    <property type="evidence" value="ECO:0007669"/>
    <property type="project" value="InterPro"/>
</dbReference>
<dbReference type="Proteomes" id="UP000547674">
    <property type="component" value="Unassembled WGS sequence"/>
</dbReference>
<dbReference type="SUPFAM" id="SSF100950">
    <property type="entry name" value="NagB/RpiA/CoA transferase-like"/>
    <property type="match status" value="2"/>
</dbReference>
<dbReference type="Pfam" id="PF00583">
    <property type="entry name" value="Acetyltransf_1"/>
    <property type="match status" value="1"/>
</dbReference>
<dbReference type="AlphaFoldDB" id="A0A7Y2H2N6"/>
<dbReference type="InterPro" id="IPR000182">
    <property type="entry name" value="GNAT_dom"/>
</dbReference>
<dbReference type="InterPro" id="IPR016181">
    <property type="entry name" value="Acyl_CoA_acyltransferase"/>
</dbReference>
<evidence type="ECO:0000256" key="2">
    <source>
        <dbReference type="ARBA" id="ARBA00022679"/>
    </source>
</evidence>
<gene>
    <name evidence="4" type="ORF">HKN21_10640</name>
</gene>
<dbReference type="Pfam" id="PF02550">
    <property type="entry name" value="AcetylCoA_hydro"/>
    <property type="match status" value="1"/>
</dbReference>
<dbReference type="PANTHER" id="PTHR21432:SF20">
    <property type="entry name" value="ACETYL-COA HYDROLASE"/>
    <property type="match status" value="1"/>
</dbReference>
<keyword evidence="2 4" id="KW-0808">Transferase</keyword>
<dbReference type="PROSITE" id="PS51186">
    <property type="entry name" value="GNAT"/>
    <property type="match status" value="1"/>
</dbReference>